<accession>A0A2H3JBF1</accession>
<proteinExistence type="predicted"/>
<organism evidence="2 3">
    <name type="scientific">Wolfiporia cocos (strain MD-104)</name>
    <name type="common">Brown rot fungus</name>
    <dbReference type="NCBI Taxonomy" id="742152"/>
    <lineage>
        <taxon>Eukaryota</taxon>
        <taxon>Fungi</taxon>
        <taxon>Dikarya</taxon>
        <taxon>Basidiomycota</taxon>
        <taxon>Agaricomycotina</taxon>
        <taxon>Agaricomycetes</taxon>
        <taxon>Polyporales</taxon>
        <taxon>Phaeolaceae</taxon>
        <taxon>Wolfiporia</taxon>
    </lineage>
</organism>
<dbReference type="EMBL" id="KB468009">
    <property type="protein sequence ID" value="PCH39570.1"/>
    <property type="molecule type" value="Genomic_DNA"/>
</dbReference>
<dbReference type="OMA" id="FDRHIWS"/>
<gene>
    <name evidence="2" type="ORF">WOLCODRAFT_141311</name>
</gene>
<dbReference type="GO" id="GO:0000070">
    <property type="term" value="P:mitotic sister chromatid segregation"/>
    <property type="evidence" value="ECO:0007669"/>
    <property type="project" value="InterPro"/>
</dbReference>
<evidence type="ECO:0000313" key="3">
    <source>
        <dbReference type="Proteomes" id="UP000218811"/>
    </source>
</evidence>
<keyword evidence="3" id="KW-1185">Reference proteome</keyword>
<evidence type="ECO:0000256" key="1">
    <source>
        <dbReference type="SAM" id="MobiDB-lite"/>
    </source>
</evidence>
<protein>
    <submittedName>
        <fullName evidence="2">Uncharacterized protein</fullName>
    </submittedName>
</protein>
<reference evidence="2 3" key="1">
    <citation type="journal article" date="2012" name="Science">
        <title>The Paleozoic origin of enzymatic lignin decomposition reconstructed from 31 fungal genomes.</title>
        <authorList>
            <person name="Floudas D."/>
            <person name="Binder M."/>
            <person name="Riley R."/>
            <person name="Barry K."/>
            <person name="Blanchette R.A."/>
            <person name="Henrissat B."/>
            <person name="Martinez A.T."/>
            <person name="Otillar R."/>
            <person name="Spatafora J.W."/>
            <person name="Yadav J.S."/>
            <person name="Aerts A."/>
            <person name="Benoit I."/>
            <person name="Boyd A."/>
            <person name="Carlson A."/>
            <person name="Copeland A."/>
            <person name="Coutinho P.M."/>
            <person name="de Vries R.P."/>
            <person name="Ferreira P."/>
            <person name="Findley K."/>
            <person name="Foster B."/>
            <person name="Gaskell J."/>
            <person name="Glotzer D."/>
            <person name="Gorecki P."/>
            <person name="Heitman J."/>
            <person name="Hesse C."/>
            <person name="Hori C."/>
            <person name="Igarashi K."/>
            <person name="Jurgens J.A."/>
            <person name="Kallen N."/>
            <person name="Kersten P."/>
            <person name="Kohler A."/>
            <person name="Kuees U."/>
            <person name="Kumar T.K.A."/>
            <person name="Kuo A."/>
            <person name="LaButti K."/>
            <person name="Larrondo L.F."/>
            <person name="Lindquist E."/>
            <person name="Ling A."/>
            <person name="Lombard V."/>
            <person name="Lucas S."/>
            <person name="Lundell T."/>
            <person name="Martin R."/>
            <person name="McLaughlin D.J."/>
            <person name="Morgenstern I."/>
            <person name="Morin E."/>
            <person name="Murat C."/>
            <person name="Nagy L.G."/>
            <person name="Nolan M."/>
            <person name="Ohm R.A."/>
            <person name="Patyshakuliyeva A."/>
            <person name="Rokas A."/>
            <person name="Ruiz-Duenas F.J."/>
            <person name="Sabat G."/>
            <person name="Salamov A."/>
            <person name="Samejima M."/>
            <person name="Schmutz J."/>
            <person name="Slot J.C."/>
            <person name="St John F."/>
            <person name="Stenlid J."/>
            <person name="Sun H."/>
            <person name="Sun S."/>
            <person name="Syed K."/>
            <person name="Tsang A."/>
            <person name="Wiebenga A."/>
            <person name="Young D."/>
            <person name="Pisabarro A."/>
            <person name="Eastwood D.C."/>
            <person name="Martin F."/>
            <person name="Cullen D."/>
            <person name="Grigoriev I.V."/>
            <person name="Hibbett D.S."/>
        </authorList>
    </citation>
    <scope>NUCLEOTIDE SEQUENCE [LARGE SCALE GENOMIC DNA]</scope>
    <source>
        <strain evidence="2 3">MD-104</strain>
    </source>
</reference>
<dbReference type="OrthoDB" id="2135762at2759"/>
<dbReference type="GO" id="GO:0000444">
    <property type="term" value="C:MIS12/MIND type complex"/>
    <property type="evidence" value="ECO:0007669"/>
    <property type="project" value="TreeGrafter"/>
</dbReference>
<dbReference type="Proteomes" id="UP000218811">
    <property type="component" value="Unassembled WGS sequence"/>
</dbReference>
<evidence type="ECO:0000313" key="2">
    <source>
        <dbReference type="EMBL" id="PCH39570.1"/>
    </source>
</evidence>
<dbReference type="InterPro" id="IPR013950">
    <property type="entry name" value="Mis14/Nsl1"/>
</dbReference>
<name>A0A2H3JBF1_WOLCO</name>
<feature type="compositionally biased region" description="Acidic residues" evidence="1">
    <location>
        <begin position="141"/>
        <end position="154"/>
    </location>
</feature>
<feature type="region of interest" description="Disordered" evidence="1">
    <location>
        <begin position="139"/>
        <end position="160"/>
    </location>
</feature>
<dbReference type="PANTHER" id="PTHR31749:SF3">
    <property type="entry name" value="KINETOCHORE-ASSOCIATED PROTEIN NSL1 HOMOLOG"/>
    <property type="match status" value="1"/>
</dbReference>
<dbReference type="PANTHER" id="PTHR31749">
    <property type="entry name" value="KINETOCHORE-ASSOCIATED PROTEIN NSL1 HOMOLOG"/>
    <property type="match status" value="1"/>
</dbReference>
<dbReference type="AlphaFoldDB" id="A0A2H3JBF1"/>
<dbReference type="Pfam" id="PF08641">
    <property type="entry name" value="Mis14"/>
    <property type="match status" value="1"/>
</dbReference>
<sequence>MDPGPQRSEDITRISIDTLQDWQRVRANYTAAAMQVFNEEMANSMDDLSGERQVLERYMQQFIQSTFEMTRENLRVNGRNYEDVEMDEEEEPFDEGLDRHIWALSEQSLKWDREIAQKRRETPREVERLIGELLERQREVDADEDASENQEDVDMAGGAIPKADPALEAALERTTKVATRVEAMVAKLQQKVPLQTERTERVQTVAAEVKALKS</sequence>